<evidence type="ECO:0000313" key="3">
    <source>
        <dbReference type="Proteomes" id="UP000238362"/>
    </source>
</evidence>
<dbReference type="PANTHER" id="PTHR47200">
    <property type="entry name" value="THYLAKOID LUMENAL 15 KDA PROTEIN 1, CHLOROPLASTIC"/>
    <property type="match status" value="1"/>
</dbReference>
<reference evidence="2 3" key="1">
    <citation type="submission" date="2018-03" db="EMBL/GenBank/DDBJ databases">
        <title>Genomic Encyclopedia of Type Strains, Phase III (KMG-III): the genomes of soil and plant-associated and newly described type strains.</title>
        <authorList>
            <person name="Whitman W."/>
        </authorList>
    </citation>
    <scope>NUCLEOTIDE SEQUENCE [LARGE SCALE GENOMIC DNA]</scope>
    <source>
        <strain evidence="2 3">CGMCC 4.7125</strain>
    </source>
</reference>
<organism evidence="2 3">
    <name type="scientific">Prauserella shujinwangii</name>
    <dbReference type="NCBI Taxonomy" id="1453103"/>
    <lineage>
        <taxon>Bacteria</taxon>
        <taxon>Bacillati</taxon>
        <taxon>Actinomycetota</taxon>
        <taxon>Actinomycetes</taxon>
        <taxon>Pseudonocardiales</taxon>
        <taxon>Pseudonocardiaceae</taxon>
        <taxon>Prauserella</taxon>
    </lineage>
</organism>
<dbReference type="InterPro" id="IPR044213">
    <property type="entry name" value="At2g44920-like"/>
</dbReference>
<dbReference type="Pfam" id="PF00805">
    <property type="entry name" value="Pentapeptide"/>
    <property type="match status" value="1"/>
</dbReference>
<dbReference type="RefSeq" id="WP_106180423.1">
    <property type="nucleotide sequence ID" value="NZ_PVNH01000008.1"/>
</dbReference>
<keyword evidence="3" id="KW-1185">Reference proteome</keyword>
<gene>
    <name evidence="2" type="ORF">B0I33_108258</name>
</gene>
<name>A0A2T0LRI3_9PSEU</name>
<dbReference type="Proteomes" id="UP000238362">
    <property type="component" value="Unassembled WGS sequence"/>
</dbReference>
<sequence>MPGPAEYRARLRADCARCVGLCCVAPAFTRSADFALDKPAGEPCPNLRADFACSIHDSLRERGFAGCAVFDCFGAGQHVVQVTFAGSDWRTGPETAGRMFAVFGVLRDLHELLWYLNEALALEAARPVHAELRRMFAETERLTGLGAGALARLEVDAHRAEANVALRRASELARAGTRGPELRGADLLGEDFHGAGLRGACLRGARLLGADLTGADLDRADLTGADLRGADLSRAALADALFLTQPQLDSARGDGATTLPPWLTRPAHWTAHPARSGRRPRPGGR</sequence>
<comment type="caution">
    <text evidence="2">The sequence shown here is derived from an EMBL/GenBank/DDBJ whole genome shotgun (WGS) entry which is preliminary data.</text>
</comment>
<dbReference type="EMBL" id="PVNH01000008">
    <property type="protein sequence ID" value="PRX46111.1"/>
    <property type="molecule type" value="Genomic_DNA"/>
</dbReference>
<dbReference type="InterPro" id="IPR001646">
    <property type="entry name" value="5peptide_repeat"/>
</dbReference>
<dbReference type="OrthoDB" id="154708at2"/>
<protein>
    <submittedName>
        <fullName evidence="2">Uncharacterized protein YjbI with pentapeptide repeats</fullName>
    </submittedName>
</protein>
<accession>A0A2T0LRI3</accession>
<evidence type="ECO:0000313" key="2">
    <source>
        <dbReference type="EMBL" id="PRX46111.1"/>
    </source>
</evidence>
<evidence type="ECO:0000256" key="1">
    <source>
        <dbReference type="SAM" id="MobiDB-lite"/>
    </source>
</evidence>
<proteinExistence type="predicted"/>
<feature type="compositionally biased region" description="Basic residues" evidence="1">
    <location>
        <begin position="275"/>
        <end position="285"/>
    </location>
</feature>
<feature type="region of interest" description="Disordered" evidence="1">
    <location>
        <begin position="252"/>
        <end position="285"/>
    </location>
</feature>
<dbReference type="PANTHER" id="PTHR47200:SF2">
    <property type="entry name" value="THYLAKOID LUMENAL 15 KDA PROTEIN 1, CHLOROPLASTIC"/>
    <property type="match status" value="1"/>
</dbReference>
<dbReference type="SUPFAM" id="SSF141571">
    <property type="entry name" value="Pentapeptide repeat-like"/>
    <property type="match status" value="1"/>
</dbReference>
<dbReference type="AlphaFoldDB" id="A0A2T0LRI3"/>
<dbReference type="Gene3D" id="2.160.20.80">
    <property type="entry name" value="E3 ubiquitin-protein ligase SopA"/>
    <property type="match status" value="1"/>
</dbReference>